<dbReference type="GO" id="GO:0000917">
    <property type="term" value="P:division septum assembly"/>
    <property type="evidence" value="ECO:0007669"/>
    <property type="project" value="UniProtKB-KW"/>
</dbReference>
<dbReference type="PANTHER" id="PTHR35798">
    <property type="entry name" value="CELL DIVISION PROTEIN SEPF"/>
    <property type="match status" value="1"/>
</dbReference>
<protein>
    <submittedName>
        <fullName evidence="8">Unannotated protein</fullName>
    </submittedName>
</protein>
<dbReference type="PANTHER" id="PTHR35798:SF1">
    <property type="entry name" value="CELL DIVISION PROTEIN SEPF"/>
    <property type="match status" value="1"/>
</dbReference>
<name>A0A6J6USF0_9ZZZZ</name>
<dbReference type="EMBL" id="CAEZWB010000005">
    <property type="protein sequence ID" value="CAB4639684.1"/>
    <property type="molecule type" value="Genomic_DNA"/>
</dbReference>
<evidence type="ECO:0000256" key="2">
    <source>
        <dbReference type="ARBA" id="ARBA00023210"/>
    </source>
</evidence>
<evidence type="ECO:0000256" key="4">
    <source>
        <dbReference type="SAM" id="MobiDB-lite"/>
    </source>
</evidence>
<keyword evidence="2" id="KW-0717">Septation</keyword>
<dbReference type="HAMAP" id="MF_01197">
    <property type="entry name" value="SepF"/>
    <property type="match status" value="1"/>
</dbReference>
<dbReference type="Pfam" id="PF04472">
    <property type="entry name" value="SepF"/>
    <property type="match status" value="1"/>
</dbReference>
<dbReference type="InterPro" id="IPR023052">
    <property type="entry name" value="Cell_div_SepF"/>
</dbReference>
<reference evidence="8" key="1">
    <citation type="submission" date="2020-05" db="EMBL/GenBank/DDBJ databases">
        <authorList>
            <person name="Chiriac C."/>
            <person name="Salcher M."/>
            <person name="Ghai R."/>
            <person name="Kavagutti S V."/>
        </authorList>
    </citation>
    <scope>NUCLEOTIDE SEQUENCE</scope>
</reference>
<dbReference type="Gene3D" id="3.30.110.150">
    <property type="entry name" value="SepF-like protein"/>
    <property type="match status" value="1"/>
</dbReference>
<evidence type="ECO:0000313" key="6">
    <source>
        <dbReference type="EMBL" id="CAB4646428.1"/>
    </source>
</evidence>
<organism evidence="8">
    <name type="scientific">freshwater metagenome</name>
    <dbReference type="NCBI Taxonomy" id="449393"/>
    <lineage>
        <taxon>unclassified sequences</taxon>
        <taxon>metagenomes</taxon>
        <taxon>ecological metagenomes</taxon>
    </lineage>
</organism>
<feature type="compositionally biased region" description="Polar residues" evidence="4">
    <location>
        <begin position="79"/>
        <end position="90"/>
    </location>
</feature>
<evidence type="ECO:0000256" key="1">
    <source>
        <dbReference type="ARBA" id="ARBA00022618"/>
    </source>
</evidence>
<accession>A0A6J6USF0</accession>
<gene>
    <name evidence="5" type="ORF">UFOPK2166_00090</name>
    <name evidence="6" type="ORF">UFOPK2195_00231</name>
    <name evidence="7" type="ORF">UFOPK2657_00192</name>
    <name evidence="8" type="ORF">UFOPK2872_00529</name>
</gene>
<dbReference type="InterPro" id="IPR007561">
    <property type="entry name" value="Cell_div_SepF/SepF-rel"/>
</dbReference>
<evidence type="ECO:0000313" key="8">
    <source>
        <dbReference type="EMBL" id="CAB4761673.1"/>
    </source>
</evidence>
<dbReference type="InterPro" id="IPR038594">
    <property type="entry name" value="SepF-like_sf"/>
</dbReference>
<feature type="compositionally biased region" description="Low complexity" evidence="4">
    <location>
        <begin position="35"/>
        <end position="45"/>
    </location>
</feature>
<evidence type="ECO:0000256" key="3">
    <source>
        <dbReference type="ARBA" id="ARBA00023306"/>
    </source>
</evidence>
<feature type="region of interest" description="Disordered" evidence="4">
    <location>
        <begin position="29"/>
        <end position="94"/>
    </location>
</feature>
<evidence type="ECO:0000313" key="5">
    <source>
        <dbReference type="EMBL" id="CAB4639684.1"/>
    </source>
</evidence>
<dbReference type="EMBL" id="CAEZWH010000023">
    <property type="protein sequence ID" value="CAB4646428.1"/>
    <property type="molecule type" value="Genomic_DNA"/>
</dbReference>
<evidence type="ECO:0000313" key="7">
    <source>
        <dbReference type="EMBL" id="CAB4704799.1"/>
    </source>
</evidence>
<proteinExistence type="inferred from homology"/>
<sequence>MFRKAMDYLGLGPDDAYDDYDASVAQVRPERQRQVRAPQARPSRQVVQEYDDYEEEYDEPMPEPRGVRARQPQVRDDSSVQLRPSSNRSVPTVRPLSVSTAEAVTVRPTRYDQAKDIADLLKSGQPVVMNIAGADEETARRLIDFVSGLVYGLEGQIEKVSPGAFLIKPSGVRVTRG</sequence>
<dbReference type="AlphaFoldDB" id="A0A6J6USF0"/>
<keyword evidence="1" id="KW-0132">Cell division</keyword>
<dbReference type="EMBL" id="CAEZZM010000046">
    <property type="protein sequence ID" value="CAB4761673.1"/>
    <property type="molecule type" value="Genomic_DNA"/>
</dbReference>
<keyword evidence="3" id="KW-0131">Cell cycle</keyword>
<feature type="compositionally biased region" description="Acidic residues" evidence="4">
    <location>
        <begin position="49"/>
        <end position="61"/>
    </location>
</feature>
<dbReference type="EMBL" id="CAEZYG010000017">
    <property type="protein sequence ID" value="CAB4704799.1"/>
    <property type="molecule type" value="Genomic_DNA"/>
</dbReference>